<dbReference type="InterPro" id="IPR036291">
    <property type="entry name" value="NAD(P)-bd_dom_sf"/>
</dbReference>
<dbReference type="SUPFAM" id="SSF51735">
    <property type="entry name" value="NAD(P)-binding Rossmann-fold domains"/>
    <property type="match status" value="1"/>
</dbReference>
<reference evidence="2" key="1">
    <citation type="journal article" date="2019" name="Int. J. Syst. Evol. Microbiol.">
        <title>The Global Catalogue of Microorganisms (GCM) 10K type strain sequencing project: providing services to taxonomists for standard genome sequencing and annotation.</title>
        <authorList>
            <consortium name="The Broad Institute Genomics Platform"/>
            <consortium name="The Broad Institute Genome Sequencing Center for Infectious Disease"/>
            <person name="Wu L."/>
            <person name="Ma J."/>
        </authorList>
    </citation>
    <scope>NUCLEOTIDE SEQUENCE [LARGE SCALE GENOMIC DNA]</scope>
    <source>
        <strain evidence="2">JCM 17440</strain>
    </source>
</reference>
<evidence type="ECO:0000313" key="1">
    <source>
        <dbReference type="EMBL" id="GAA4226550.1"/>
    </source>
</evidence>
<dbReference type="Pfam" id="PF13602">
    <property type="entry name" value="ADH_zinc_N_2"/>
    <property type="match status" value="1"/>
</dbReference>
<name>A0ABP8BUU1_9ACTN</name>
<accession>A0ABP8BUU1</accession>
<sequence length="114" mass="11989">MDVVLDGVGGDLVQRGVDALRPHGRLVAFSAGGGSVDTGSLLGGLKTVSGFSIGLVSREQPELVDQMRAELWRLLAAGDLHPAHTELSFEHVGEAVALVAERRNLGRVLLRPGN</sequence>
<dbReference type="PANTHER" id="PTHR43677:SF4">
    <property type="entry name" value="QUINONE OXIDOREDUCTASE-LIKE PROTEIN 2"/>
    <property type="match status" value="1"/>
</dbReference>
<gene>
    <name evidence="1" type="ORF">GCM10022254_11910</name>
</gene>
<proteinExistence type="predicted"/>
<dbReference type="PANTHER" id="PTHR43677">
    <property type="entry name" value="SHORT-CHAIN DEHYDROGENASE/REDUCTASE"/>
    <property type="match status" value="1"/>
</dbReference>
<dbReference type="InterPro" id="IPR051397">
    <property type="entry name" value="Zn-ADH-like_protein"/>
</dbReference>
<organism evidence="1 2">
    <name type="scientific">Actinomadura meridiana</name>
    <dbReference type="NCBI Taxonomy" id="559626"/>
    <lineage>
        <taxon>Bacteria</taxon>
        <taxon>Bacillati</taxon>
        <taxon>Actinomycetota</taxon>
        <taxon>Actinomycetes</taxon>
        <taxon>Streptosporangiales</taxon>
        <taxon>Thermomonosporaceae</taxon>
        <taxon>Actinomadura</taxon>
    </lineage>
</organism>
<dbReference type="EMBL" id="BAABAS010000004">
    <property type="protein sequence ID" value="GAA4226550.1"/>
    <property type="molecule type" value="Genomic_DNA"/>
</dbReference>
<evidence type="ECO:0000313" key="2">
    <source>
        <dbReference type="Proteomes" id="UP001501710"/>
    </source>
</evidence>
<dbReference type="Proteomes" id="UP001501710">
    <property type="component" value="Unassembled WGS sequence"/>
</dbReference>
<evidence type="ECO:0008006" key="3">
    <source>
        <dbReference type="Google" id="ProtNLM"/>
    </source>
</evidence>
<comment type="caution">
    <text evidence="1">The sequence shown here is derived from an EMBL/GenBank/DDBJ whole genome shotgun (WGS) entry which is preliminary data.</text>
</comment>
<dbReference type="Gene3D" id="3.90.180.10">
    <property type="entry name" value="Medium-chain alcohol dehydrogenases, catalytic domain"/>
    <property type="match status" value="1"/>
</dbReference>
<keyword evidence="2" id="KW-1185">Reference proteome</keyword>
<protein>
    <recommendedName>
        <fullName evidence="3">Zinc-binding dehydrogenase</fullName>
    </recommendedName>
</protein>